<evidence type="ECO:0000313" key="3">
    <source>
        <dbReference type="EMBL" id="KJD36325.1"/>
    </source>
</evidence>
<dbReference type="SUPFAM" id="SSF53474">
    <property type="entry name" value="alpha/beta-Hydrolases"/>
    <property type="match status" value="1"/>
</dbReference>
<evidence type="ECO:0000259" key="2">
    <source>
        <dbReference type="Pfam" id="PF24096"/>
    </source>
</evidence>
<dbReference type="EMBL" id="JTDW01000004">
    <property type="protein sequence ID" value="KJD36325.1"/>
    <property type="molecule type" value="Genomic_DNA"/>
</dbReference>
<organism evidence="3 4">
    <name type="scientific">Neotamlana sedimentorum</name>
    <dbReference type="NCBI Taxonomy" id="1435349"/>
    <lineage>
        <taxon>Bacteria</taxon>
        <taxon>Pseudomonadati</taxon>
        <taxon>Bacteroidota</taxon>
        <taxon>Flavobacteriia</taxon>
        <taxon>Flavobacteriales</taxon>
        <taxon>Flavobacteriaceae</taxon>
        <taxon>Neotamlana</taxon>
    </lineage>
</organism>
<dbReference type="InterPro" id="IPR055803">
    <property type="entry name" value="DUF7379"/>
</dbReference>
<comment type="caution">
    <text evidence="3">The sequence shown here is derived from an EMBL/GenBank/DDBJ whole genome shotgun (WGS) entry which is preliminary data.</text>
</comment>
<dbReference type="InterPro" id="IPR029058">
    <property type="entry name" value="AB_hydrolase_fold"/>
</dbReference>
<dbReference type="STRING" id="1435349.PW52_06990"/>
<feature type="domain" description="CHAT" evidence="1">
    <location>
        <begin position="1166"/>
        <end position="1442"/>
    </location>
</feature>
<proteinExistence type="predicted"/>
<dbReference type="Pfam" id="PF24096">
    <property type="entry name" value="DUF7379"/>
    <property type="match status" value="1"/>
</dbReference>
<dbReference type="RefSeq" id="WP_044632194.1">
    <property type="nucleotide sequence ID" value="NZ_JTDW01000004.1"/>
</dbReference>
<reference evidence="3 4" key="1">
    <citation type="submission" date="2014-11" db="EMBL/GenBank/DDBJ databases">
        <title>Tamlana sedimentorum sp. nov., isolated from shallow sand sediments of the Sea of Japan.</title>
        <authorList>
            <person name="Romanenko L.A."/>
        </authorList>
    </citation>
    <scope>NUCLEOTIDE SEQUENCE [LARGE SCALE GENOMIC DNA]</scope>
    <source>
        <strain evidence="3 4">JCM 19808</strain>
    </source>
</reference>
<dbReference type="OrthoDB" id="869379at2"/>
<name>A0A0D7WAW6_9FLAO</name>
<keyword evidence="4" id="KW-1185">Reference proteome</keyword>
<dbReference type="InterPro" id="IPR003386">
    <property type="entry name" value="LACT/PDAT_acylTrfase"/>
</dbReference>
<dbReference type="Gene3D" id="3.40.50.1820">
    <property type="entry name" value="alpha/beta hydrolase"/>
    <property type="match status" value="2"/>
</dbReference>
<dbReference type="GO" id="GO:0006629">
    <property type="term" value="P:lipid metabolic process"/>
    <property type="evidence" value="ECO:0007669"/>
    <property type="project" value="InterPro"/>
</dbReference>
<sequence>MTKTAKIKGHKIKVEDVDFKVPETLQQKFKLKSYIEVSSTRSENKEETIELEENDLIALQFSDNTEWIGHPEDVQDIYDKKTRSQRSLAKEDYVFNIQITSENNRGFINRALVKVFSVFTPEKATKLKEKTLLQLAKAYDKKVQPKIGLFQLDKNFNKTKFNQNDVDSKSHLLFIHGTLSTTHDAFQKLNSNNATWQNLVELYGSRIWALEHHTLSVSPLQNALDFLNACPNGSIIDIISHSRGGLVADILAKCDYRNQVTGFHETEIAILKTKEDEQNKTLMVAINNVAKTKKLQVNKVVRVAAPASGTTILSRRIDHYFNLILNAVSMAFGITNPFYHSVKAFLLDIISQKENPEVLPGLNSMMPESSFQKMMNISATTVESELYNIAGDSDISGLNLHSLKVILANLFYRGANDLVVDTNRMEHGVTRTSGMYKFLAKGGNTSHFNYFTASNSSNAVLDALKANEENPSSLFTKSLYTQGNRGILLDKFSMDGVSYSVENVTKNVAIVIPGIMGSSLAQNNEHQWVNIRKIFDGGIVDNLTINKPNVTASGVIKDFYNNFAEHLLNDYDVITLEFDWRKSLKQAAKDLKKQVESVLQNKNIKIHIVAHSMGGLVVRQLMMDFPEVWTNFKQNTFNKFVMLGTPWLGSYLIMEVLTGHSRRVKQLAAIDIKNDRADLLKIFWKYPGVFELLPIEESENRPFWDPKFWEDINTISDLKHMPDPNDFKKELTHFKNYRDQVIAFTNSLQPEDFNNIYYVCGLAKETVFDYKFKNRFLSKNKKLIYEATSYGDGSVTWETGVPKQLLNTQKIFYTHTSHGDLANEGYIFKGVSEILSTGSTNLLSNERTGTRSGEIITEVYETPEPIYNEAAVINGIFDIKKDIEPEVESFNVRVVHADLKVAFYPVMVGHFFMDLILSSEKALDKYLDDRLSQRMNIGYYPGKIGESEVFFNLKTQPKGAIVCGLGNADTVTPFLLSKSVKQAVLKYAMFMRDNYTLPEAKKYATGISFVLMAIGYGKLPVEDSVKGILLGVAKANKQIKETGEGLKQIKDIEFINYYETISSEAYLSLYRLQESDNRVIFNLHPNIVRRAGAKKRNNFRNNDYNWWYNLHIGSLIDAKNPSKINGFKYFSSNKLARVDEEKIGIKLSKILYLLEEMSATYVWDERLSKTLFEMLIPNDFKNIFRDQNNVILKLDKYAAQIPWELLFDSSTTDKPASVNTGFIRQLITQDGSQNTPVSLNNQDVFVVGDPVYNERGLFPLPAAKEEAIWVINKFKKEAFRVNPLINSNAKHIMMELFSRPYKIMHFAGHGVYNPGDDNVGIAIGNGLCIDPAVINQIGYVPEFIFINCCFSGVLDAEDDIYSKNRFKLAANIGTQLIEMGVKAIIITGWPVDDAAARTFAETFYKKMFEGYNFGDAVQKARMACHNNHSGTNTWGAYQCYGNQYYKFRNSSKSKKINQKYIIASQVYTDLDNLLIAVRDKNVTNDAAIDKLNIILDKTQESNLIDATVLEKEALIYDELGHSNLAYEKYKELFVFDNGNFSIKALEQYCLVQSVILKKNINNYLESKENEKVEDLISEYIAEIKLLTLAGRNTTRLNIVANAYKQTAPFFKRPNELQHLFEAYKLYQHALDISKDKYDGKYLDAFSNMIFIAHCLESLKGSITFKDALKNSALLPEDSDFDSLKTEFTMLDLLGKNKAFSAVADLDKFLEEYYQRLDDFDKADVDISVLFGMTEISYARLILSKNNKDQLDGIILKWYKEIFNLLYSPRYINVEIEQIKFLLHYTKSKTVKASLEFILEELNKKIK</sequence>
<evidence type="ECO:0000259" key="1">
    <source>
        <dbReference type="Pfam" id="PF12770"/>
    </source>
</evidence>
<evidence type="ECO:0000313" key="4">
    <source>
        <dbReference type="Proteomes" id="UP000032578"/>
    </source>
</evidence>
<gene>
    <name evidence="3" type="ORF">PW52_06990</name>
</gene>
<dbReference type="PANTHER" id="PTHR11440">
    <property type="entry name" value="LECITHIN-CHOLESTEROL ACYLTRANSFERASE-RELATED"/>
    <property type="match status" value="1"/>
</dbReference>
<dbReference type="Pfam" id="PF12770">
    <property type="entry name" value="CHAT"/>
    <property type="match status" value="1"/>
</dbReference>
<accession>A0A0D7WAW6</accession>
<dbReference type="Pfam" id="PF02450">
    <property type="entry name" value="LCAT"/>
    <property type="match status" value="1"/>
</dbReference>
<dbReference type="InterPro" id="IPR024983">
    <property type="entry name" value="CHAT_dom"/>
</dbReference>
<dbReference type="Proteomes" id="UP000032578">
    <property type="component" value="Unassembled WGS sequence"/>
</dbReference>
<protein>
    <submittedName>
        <fullName evidence="3">Uncharacterized protein</fullName>
    </submittedName>
</protein>
<dbReference type="GO" id="GO:0008374">
    <property type="term" value="F:O-acyltransferase activity"/>
    <property type="evidence" value="ECO:0007669"/>
    <property type="project" value="InterPro"/>
</dbReference>
<feature type="domain" description="DUF7379" evidence="2">
    <location>
        <begin position="172"/>
        <end position="254"/>
    </location>
</feature>
<dbReference type="PATRIC" id="fig|1435349.4.peg.2365"/>